<dbReference type="OrthoDB" id="9978198at2759"/>
<organism evidence="2 5">
    <name type="scientific">Rotaria magnacalcarata</name>
    <dbReference type="NCBI Taxonomy" id="392030"/>
    <lineage>
        <taxon>Eukaryota</taxon>
        <taxon>Metazoa</taxon>
        <taxon>Spiralia</taxon>
        <taxon>Gnathifera</taxon>
        <taxon>Rotifera</taxon>
        <taxon>Eurotatoria</taxon>
        <taxon>Bdelloidea</taxon>
        <taxon>Philodinida</taxon>
        <taxon>Philodinidae</taxon>
        <taxon>Rotaria</taxon>
    </lineage>
</organism>
<protein>
    <recommendedName>
        <fullName evidence="1">F-box domain-containing protein</fullName>
    </recommendedName>
</protein>
<dbReference type="Proteomes" id="UP000676336">
    <property type="component" value="Unassembled WGS sequence"/>
</dbReference>
<evidence type="ECO:0000313" key="4">
    <source>
        <dbReference type="EMBL" id="CAF4464901.1"/>
    </source>
</evidence>
<feature type="domain" description="F-box" evidence="1">
    <location>
        <begin position="5"/>
        <end position="53"/>
    </location>
</feature>
<dbReference type="Proteomes" id="UP000663834">
    <property type="component" value="Unassembled WGS sequence"/>
</dbReference>
<dbReference type="EMBL" id="CAJNOW010007436">
    <property type="protein sequence ID" value="CAF1514035.1"/>
    <property type="molecule type" value="Genomic_DNA"/>
</dbReference>
<dbReference type="InterPro" id="IPR001810">
    <property type="entry name" value="F-box_dom"/>
</dbReference>
<evidence type="ECO:0000313" key="5">
    <source>
        <dbReference type="Proteomes" id="UP000663834"/>
    </source>
</evidence>
<reference evidence="2" key="1">
    <citation type="submission" date="2021-02" db="EMBL/GenBank/DDBJ databases">
        <authorList>
            <person name="Nowell W R."/>
        </authorList>
    </citation>
    <scope>NUCLEOTIDE SEQUENCE</scope>
</reference>
<evidence type="ECO:0000313" key="2">
    <source>
        <dbReference type="EMBL" id="CAF1514035.1"/>
    </source>
</evidence>
<dbReference type="AlphaFoldDB" id="A0A815U028"/>
<dbReference type="EMBL" id="CAJOBI010072623">
    <property type="protein sequence ID" value="CAF4464901.1"/>
    <property type="molecule type" value="Genomic_DNA"/>
</dbReference>
<accession>A0A815U028</accession>
<name>A0A815U028_9BILA</name>
<dbReference type="Gene3D" id="3.80.10.10">
    <property type="entry name" value="Ribonuclease Inhibitor"/>
    <property type="match status" value="1"/>
</dbReference>
<dbReference type="PROSITE" id="PS50181">
    <property type="entry name" value="FBOX"/>
    <property type="match status" value="1"/>
</dbReference>
<dbReference type="Proteomes" id="UP000663824">
    <property type="component" value="Unassembled WGS sequence"/>
</dbReference>
<dbReference type="EMBL" id="CAJNRE010021920">
    <property type="protein sequence ID" value="CAF2264654.1"/>
    <property type="molecule type" value="Genomic_DNA"/>
</dbReference>
<dbReference type="InterPro" id="IPR032675">
    <property type="entry name" value="LRR_dom_sf"/>
</dbReference>
<gene>
    <name evidence="2" type="ORF">KQP761_LOCUS15318</name>
    <name evidence="3" type="ORF">MBJ925_LOCUS38932</name>
    <name evidence="4" type="ORF">SMN809_LOCUS33312</name>
</gene>
<evidence type="ECO:0000313" key="3">
    <source>
        <dbReference type="EMBL" id="CAF2264654.1"/>
    </source>
</evidence>
<proteinExistence type="predicted"/>
<sequence>MNQSSVHLLDLPDEMLLNILKKLDNVDVLYALLGIDSGRLNSLAREETFSRTLNLVSILHNTTMVDSILDRFFNYILPQVHDNVECLIVEPAFMERILLAAHYQNLTELKIINFQRDNSSRYFADDSSLRHIFKRQITKLDLFVKDREREVGSLKDYTKNVFARVLTCFENLNHLNVTGTMIPASPGLSISYLPSNTFSSSTLTYLCINVLYFTDCLCLLDGRLKHLSTFIVQIYCMDTDLSIVHNLNELPKMKVFSLIHYGLIEEYNDKFVSLVRRMLYLEKLTLYLRIACPSVYTDPIYLINEFSMNMSRLHSFNFYLSTENNRNDLVRYLSNNNVKQNYMNTGYQEVSTIVSFSVNTARHHIFTLPFEFIKFLGIGNIFPNIVFKNVIELYVHDVVPFEHEFFLRIAQAFPMLKRFCISHLSRHSHNSKKSTDNIQSHQIVEYPHLTFLDITRVDNNYVEHLLNETKTHLPSLTELHVRYEDLRVATEDFTKELTRRNCANVTRLKTWREIVGSKDFYIYFPLL</sequence>
<evidence type="ECO:0000259" key="1">
    <source>
        <dbReference type="PROSITE" id="PS50181"/>
    </source>
</evidence>
<comment type="caution">
    <text evidence="2">The sequence shown here is derived from an EMBL/GenBank/DDBJ whole genome shotgun (WGS) entry which is preliminary data.</text>
</comment>